<dbReference type="InterPro" id="IPR036388">
    <property type="entry name" value="WH-like_DNA-bd_sf"/>
</dbReference>
<dbReference type="STRING" id="67365.GCA_001704635_07143"/>
<evidence type="ECO:0000256" key="7">
    <source>
        <dbReference type="SAM" id="MobiDB-lite"/>
    </source>
</evidence>
<evidence type="ECO:0000256" key="3">
    <source>
        <dbReference type="ARBA" id="ARBA00023015"/>
    </source>
</evidence>
<dbReference type="Gene3D" id="1.10.10.10">
    <property type="entry name" value="Winged helix-like DNA-binding domain superfamily/Winged helix DNA-binding domain"/>
    <property type="match status" value="1"/>
</dbReference>
<keyword evidence="4 6" id="KW-0238">DNA-binding</keyword>
<dbReference type="InterPro" id="IPR001867">
    <property type="entry name" value="OmpR/PhoB-type_DNA-bd"/>
</dbReference>
<dbReference type="EMBL" id="ASQP01000304">
    <property type="protein sequence ID" value="OMI37266.1"/>
    <property type="molecule type" value="Genomic_DNA"/>
</dbReference>
<dbReference type="GO" id="GO:0006355">
    <property type="term" value="P:regulation of DNA-templated transcription"/>
    <property type="evidence" value="ECO:0007669"/>
    <property type="project" value="InterPro"/>
</dbReference>
<feature type="region of interest" description="Disordered" evidence="7">
    <location>
        <begin position="669"/>
        <end position="721"/>
    </location>
</feature>
<name>A0A1R1SG90_9ACTN</name>
<dbReference type="AlphaFoldDB" id="A0A1R1SG90"/>
<feature type="DNA-binding region" description="OmpR/PhoB-type" evidence="6">
    <location>
        <begin position="1"/>
        <end position="100"/>
    </location>
</feature>
<feature type="domain" description="OmpR/PhoB-type" evidence="8">
    <location>
        <begin position="1"/>
        <end position="100"/>
    </location>
</feature>
<dbReference type="InterPro" id="IPR019734">
    <property type="entry name" value="TPR_rpt"/>
</dbReference>
<dbReference type="SMART" id="SM00862">
    <property type="entry name" value="Trans_reg_C"/>
    <property type="match status" value="1"/>
</dbReference>
<dbReference type="Pfam" id="PF03704">
    <property type="entry name" value="BTAD"/>
    <property type="match status" value="1"/>
</dbReference>
<keyword evidence="10" id="KW-1185">Reference proteome</keyword>
<evidence type="ECO:0000256" key="2">
    <source>
        <dbReference type="ARBA" id="ARBA00023012"/>
    </source>
</evidence>
<reference evidence="9 10" key="1">
    <citation type="submission" date="2013-05" db="EMBL/GenBank/DDBJ databases">
        <title>Genome sequence of Streptomyces sparsogenes DSM 40356.</title>
        <authorList>
            <person name="Coyne S."/>
            <person name="Seebeck F.P."/>
        </authorList>
    </citation>
    <scope>NUCLEOTIDE SEQUENCE [LARGE SCALE GENOMIC DNA]</scope>
    <source>
        <strain evidence="9 10">DSM 40356</strain>
    </source>
</reference>
<dbReference type="GO" id="GO:0000160">
    <property type="term" value="P:phosphorelay signal transduction system"/>
    <property type="evidence" value="ECO:0007669"/>
    <property type="project" value="UniProtKB-KW"/>
</dbReference>
<comment type="similarity">
    <text evidence="1">Belongs to the AfsR/DnrI/RedD regulatory family.</text>
</comment>
<dbReference type="GO" id="GO:0043531">
    <property type="term" value="F:ADP binding"/>
    <property type="evidence" value="ECO:0007669"/>
    <property type="project" value="InterPro"/>
</dbReference>
<evidence type="ECO:0000256" key="1">
    <source>
        <dbReference type="ARBA" id="ARBA00005820"/>
    </source>
</evidence>
<dbReference type="SUPFAM" id="SSF46894">
    <property type="entry name" value="C-terminal effector domain of the bipartite response regulators"/>
    <property type="match status" value="1"/>
</dbReference>
<dbReference type="InterPro" id="IPR016032">
    <property type="entry name" value="Sig_transdc_resp-reg_C-effctor"/>
</dbReference>
<dbReference type="SMART" id="SM01043">
    <property type="entry name" value="BTAD"/>
    <property type="match status" value="1"/>
</dbReference>
<dbReference type="SMART" id="SM00028">
    <property type="entry name" value="TPR"/>
    <property type="match status" value="8"/>
</dbReference>
<feature type="region of interest" description="Disordered" evidence="7">
    <location>
        <begin position="1142"/>
        <end position="1166"/>
    </location>
</feature>
<dbReference type="Pfam" id="PF00931">
    <property type="entry name" value="NB-ARC"/>
    <property type="match status" value="1"/>
</dbReference>
<accession>A0A1R1SG90</accession>
<feature type="region of interest" description="Disordered" evidence="7">
    <location>
        <begin position="253"/>
        <end position="292"/>
    </location>
</feature>
<proteinExistence type="inferred from homology"/>
<protein>
    <submittedName>
        <fullName evidence="9">Putative regulatory protein</fullName>
    </submittedName>
</protein>
<dbReference type="InterPro" id="IPR011990">
    <property type="entry name" value="TPR-like_helical_dom_sf"/>
</dbReference>
<evidence type="ECO:0000256" key="5">
    <source>
        <dbReference type="ARBA" id="ARBA00023163"/>
    </source>
</evidence>
<dbReference type="InterPro" id="IPR027417">
    <property type="entry name" value="P-loop_NTPase"/>
</dbReference>
<evidence type="ECO:0000259" key="8">
    <source>
        <dbReference type="PROSITE" id="PS51755"/>
    </source>
</evidence>
<dbReference type="PRINTS" id="PR00364">
    <property type="entry name" value="DISEASERSIST"/>
</dbReference>
<dbReference type="Gene3D" id="3.40.50.300">
    <property type="entry name" value="P-loop containing nucleotide triphosphate hydrolases"/>
    <property type="match status" value="1"/>
</dbReference>
<dbReference type="InterPro" id="IPR051677">
    <property type="entry name" value="AfsR-DnrI-RedD_regulator"/>
</dbReference>
<keyword evidence="5" id="KW-0804">Transcription</keyword>
<dbReference type="SUPFAM" id="SSF48452">
    <property type="entry name" value="TPR-like"/>
    <property type="match status" value="3"/>
</dbReference>
<dbReference type="CDD" id="cd15831">
    <property type="entry name" value="BTAD"/>
    <property type="match status" value="1"/>
</dbReference>
<dbReference type="PROSITE" id="PS51755">
    <property type="entry name" value="OMPR_PHOB"/>
    <property type="match status" value="1"/>
</dbReference>
<dbReference type="RefSeq" id="WP_065957987.1">
    <property type="nucleotide sequence ID" value="NZ_ASQP01000304.1"/>
</dbReference>
<dbReference type="PANTHER" id="PTHR35807:SF1">
    <property type="entry name" value="TRANSCRIPTIONAL REGULATOR REDD"/>
    <property type="match status" value="1"/>
</dbReference>
<dbReference type="PANTHER" id="PTHR35807">
    <property type="entry name" value="TRANSCRIPTIONAL REGULATOR REDD-RELATED"/>
    <property type="match status" value="1"/>
</dbReference>
<comment type="caution">
    <text evidence="9">The sequence shown here is derived from an EMBL/GenBank/DDBJ whole genome shotgun (WGS) entry which is preliminary data.</text>
</comment>
<evidence type="ECO:0000256" key="6">
    <source>
        <dbReference type="PROSITE-ProRule" id="PRU01091"/>
    </source>
</evidence>
<dbReference type="Pfam" id="PF13424">
    <property type="entry name" value="TPR_12"/>
    <property type="match status" value="2"/>
</dbReference>
<dbReference type="SUPFAM" id="SSF52540">
    <property type="entry name" value="P-loop containing nucleoside triphosphate hydrolases"/>
    <property type="match status" value="1"/>
</dbReference>
<sequence>MEFRVLGPVEAWAGDRHIDLGHAKQRCVIAVLLVEANRVVPAGQLIDRVWGEGPPASVRSVLYGYVARLRAALRALEESGDAATGPARLARRAGGYVLEVAPELVDLHRFRALVAEAAAIEEDQARAAELLRGALGLWRGEALSGLSGDWAGNTRERLGSEHIAARLALGDTELALGRHAELLADLRGLAAAHPLDERVVRQLIVTLYRCERQAEALEVYARTRERLAEELGVDPGPELQALHQRILVGDLDVRAPAPAPPPPPHSPAPAPAASAAPPPPAPLDHSGPRLVPAELPRAVPGFTGRVEAVARLHALLPAGDPAPDTGTVVISAIGGSAGVGKTALAVHWAHQVRERFPDGQLYVDLRGFDGNREPLRPRDALGQLLRGLGLTPQEIPADEDEMLRRYRSLLVDRRMLILLDDAVSAEQVRPLLPGGASCLTLVTSRNRLGGLVAREGAHPLVLDVLAPGEAHALLIAVLGEPRVAAEPDAAAELARLCGCLPLALRVAAAQLACEPGRSIADLAAELAEGSRLAVLELEDDERSAVRAAFDLSYRALDPRARLLFRRLGLVPGLEFDAGAAAALLDDTGRQAAGLLTTLAGAHLVEQRGEGRYGLHDLLREYACERGEADDPAEESAAARDRLYAWYLLAADTAGRILYPQIPRLPREMGGVAGAAPADPTSPAVPASWPSRAGSEDPEGSGGSDAPRAPFAAGSETLRIPPVREPVRPADEIEAIVWLETERANLLAAVERTARQGPRAVSWHLTDALLGYFWLCLPRGTWHVTARSALDAAVAEGDRRGEAAMYYNIGFALWDLGVLGESALHHNRAIELHRALGWRPGEAAALGGLAYVEWEQARLDDALRHFDAALAILRELGQSDAEALALIGVGLVHRDMGRLPEAVGDLEAALSIRRKAGVRYEANHLDNLGIAYWEAGRLREGLDILAEALAINEAVGYRNGHAVALQVTGRIHLECGRHEEGLDHGERALRLALDTGNRRIQADALNTIGEAHRRAGSGERAAESHERALLAARAAHNRRAEADSLLGLAAAYRGLGHADAALARAEEARQLARRCGFRLVEGQALTELGALHAAAGRYGEALARAAEAVSVQRETGHRLGEARALDIIGRVPDTVPGAVPGAVVGDAPGAGPDPTSGERGRAHAARRRAREIYADTGAGDSP</sequence>
<dbReference type="Proteomes" id="UP000186168">
    <property type="component" value="Unassembled WGS sequence"/>
</dbReference>
<evidence type="ECO:0000256" key="4">
    <source>
        <dbReference type="ARBA" id="ARBA00023125"/>
    </source>
</evidence>
<dbReference type="GeneID" id="96741242"/>
<dbReference type="Gene3D" id="1.25.40.10">
    <property type="entry name" value="Tetratricopeptide repeat domain"/>
    <property type="match status" value="3"/>
</dbReference>
<keyword evidence="3" id="KW-0805">Transcription regulation</keyword>
<keyword evidence="2" id="KW-0902">Two-component regulatory system</keyword>
<organism evidence="9 10">
    <name type="scientific">Streptomyces sparsogenes DSM 40356</name>
    <dbReference type="NCBI Taxonomy" id="1331668"/>
    <lineage>
        <taxon>Bacteria</taxon>
        <taxon>Bacillati</taxon>
        <taxon>Actinomycetota</taxon>
        <taxon>Actinomycetes</taxon>
        <taxon>Kitasatosporales</taxon>
        <taxon>Streptomycetaceae</taxon>
        <taxon>Streptomyces</taxon>
    </lineage>
</organism>
<evidence type="ECO:0000313" key="9">
    <source>
        <dbReference type="EMBL" id="OMI37266.1"/>
    </source>
</evidence>
<gene>
    <name evidence="9" type="ORF">SPAR_21912</name>
</gene>
<feature type="compositionally biased region" description="Low complexity" evidence="7">
    <location>
        <begin position="1142"/>
        <end position="1154"/>
    </location>
</feature>
<feature type="compositionally biased region" description="Pro residues" evidence="7">
    <location>
        <begin position="257"/>
        <end position="282"/>
    </location>
</feature>
<dbReference type="InterPro" id="IPR005158">
    <property type="entry name" value="BTAD"/>
</dbReference>
<dbReference type="InterPro" id="IPR002182">
    <property type="entry name" value="NB-ARC"/>
</dbReference>
<evidence type="ECO:0000313" key="10">
    <source>
        <dbReference type="Proteomes" id="UP000186168"/>
    </source>
</evidence>
<dbReference type="GO" id="GO:0003677">
    <property type="term" value="F:DNA binding"/>
    <property type="evidence" value="ECO:0007669"/>
    <property type="project" value="UniProtKB-UniRule"/>
</dbReference>